<dbReference type="EMBL" id="CAMXCT010001484">
    <property type="protein sequence ID" value="CAI3990491.1"/>
    <property type="molecule type" value="Genomic_DNA"/>
</dbReference>
<evidence type="ECO:0000313" key="2">
    <source>
        <dbReference type="EMBL" id="CAL4777803.1"/>
    </source>
</evidence>
<dbReference type="AlphaFoldDB" id="A0A9P1CHT1"/>
<evidence type="ECO:0000313" key="1">
    <source>
        <dbReference type="EMBL" id="CAI3990491.1"/>
    </source>
</evidence>
<reference evidence="2 3" key="2">
    <citation type="submission" date="2024-05" db="EMBL/GenBank/DDBJ databases">
        <authorList>
            <person name="Chen Y."/>
            <person name="Shah S."/>
            <person name="Dougan E. K."/>
            <person name="Thang M."/>
            <person name="Chan C."/>
        </authorList>
    </citation>
    <scope>NUCLEOTIDE SEQUENCE [LARGE SCALE GENOMIC DNA]</scope>
</reference>
<accession>A0A9P1CHT1</accession>
<dbReference type="EMBL" id="CAMXCT030001484">
    <property type="protein sequence ID" value="CAL4777803.1"/>
    <property type="molecule type" value="Genomic_DNA"/>
</dbReference>
<name>A0A9P1CHT1_9DINO</name>
<evidence type="ECO:0000313" key="3">
    <source>
        <dbReference type="Proteomes" id="UP001152797"/>
    </source>
</evidence>
<feature type="non-terminal residue" evidence="1">
    <location>
        <position position="260"/>
    </location>
</feature>
<dbReference type="Proteomes" id="UP001152797">
    <property type="component" value="Unassembled WGS sequence"/>
</dbReference>
<reference evidence="1" key="1">
    <citation type="submission" date="2022-10" db="EMBL/GenBank/DDBJ databases">
        <authorList>
            <person name="Chen Y."/>
            <person name="Dougan E. K."/>
            <person name="Chan C."/>
            <person name="Rhodes N."/>
            <person name="Thang M."/>
        </authorList>
    </citation>
    <scope>NUCLEOTIDE SEQUENCE</scope>
</reference>
<comment type="caution">
    <text evidence="1">The sequence shown here is derived from an EMBL/GenBank/DDBJ whole genome shotgun (WGS) entry which is preliminary data.</text>
</comment>
<sequence>MGYAATVIDINSFRSVTRAQKFLDAVEHLKRNVMPDIASEENVTIHFWISFAFLITDSHPYHVWVEGNFAERLAESIRSVDKMATRPIFVSLCKDSRFHGIRSGIQDVAIDSADILRSYGIMVTTDDGMDRVKQIFAGKRGRQYIVIREEFMLDDGRETHQRFAYRVSKDYGNVFYKDYLKMVLGNDFTDVMGYLDVAAQKCGDVVEMWLGMLDLANMTKSQITFMETKADPGELLAGLEASLNIFHGTTRSTTTPTTKR</sequence>
<keyword evidence="3" id="KW-1185">Reference proteome</keyword>
<gene>
    <name evidence="1" type="ORF">C1SCF055_LOCUS17475</name>
</gene>
<proteinExistence type="predicted"/>
<organism evidence="1">
    <name type="scientific">Cladocopium goreaui</name>
    <dbReference type="NCBI Taxonomy" id="2562237"/>
    <lineage>
        <taxon>Eukaryota</taxon>
        <taxon>Sar</taxon>
        <taxon>Alveolata</taxon>
        <taxon>Dinophyceae</taxon>
        <taxon>Suessiales</taxon>
        <taxon>Symbiodiniaceae</taxon>
        <taxon>Cladocopium</taxon>
    </lineage>
</organism>
<dbReference type="EMBL" id="CAMXCT020001484">
    <property type="protein sequence ID" value="CAL1143866.1"/>
    <property type="molecule type" value="Genomic_DNA"/>
</dbReference>
<protein>
    <submittedName>
        <fullName evidence="1">Uncharacterized protein</fullName>
    </submittedName>
</protein>